<keyword evidence="2" id="KW-0677">Repeat</keyword>
<dbReference type="EMBL" id="RRYP01010909">
    <property type="protein sequence ID" value="TNV78087.1"/>
    <property type="molecule type" value="Genomic_DNA"/>
</dbReference>
<dbReference type="PANTHER" id="PTHR10971">
    <property type="entry name" value="MRNA EXPORT FACTOR AND BUB3"/>
    <property type="match status" value="1"/>
</dbReference>
<keyword evidence="1" id="KW-0853">WD repeat</keyword>
<organism evidence="3 4">
    <name type="scientific">Halteria grandinella</name>
    <dbReference type="NCBI Taxonomy" id="5974"/>
    <lineage>
        <taxon>Eukaryota</taxon>
        <taxon>Sar</taxon>
        <taxon>Alveolata</taxon>
        <taxon>Ciliophora</taxon>
        <taxon>Intramacronucleata</taxon>
        <taxon>Spirotrichea</taxon>
        <taxon>Stichotrichia</taxon>
        <taxon>Sporadotrichida</taxon>
        <taxon>Halteriidae</taxon>
        <taxon>Halteria</taxon>
    </lineage>
</organism>
<dbReference type="Proteomes" id="UP000785679">
    <property type="component" value="Unassembled WGS sequence"/>
</dbReference>
<evidence type="ECO:0000313" key="4">
    <source>
        <dbReference type="Proteomes" id="UP000785679"/>
    </source>
</evidence>
<evidence type="ECO:0000313" key="3">
    <source>
        <dbReference type="EMBL" id="TNV78087.1"/>
    </source>
</evidence>
<evidence type="ECO:0000256" key="2">
    <source>
        <dbReference type="ARBA" id="ARBA00022737"/>
    </source>
</evidence>
<dbReference type="InterPro" id="IPR015943">
    <property type="entry name" value="WD40/YVTN_repeat-like_dom_sf"/>
</dbReference>
<reference evidence="3" key="1">
    <citation type="submission" date="2019-06" db="EMBL/GenBank/DDBJ databases">
        <authorList>
            <person name="Zheng W."/>
        </authorList>
    </citation>
    <scope>NUCLEOTIDE SEQUENCE</scope>
    <source>
        <strain evidence="3">QDHG01</strain>
    </source>
</reference>
<protein>
    <submittedName>
        <fullName evidence="3">Uncharacterized protein</fullName>
    </submittedName>
</protein>
<dbReference type="Gene3D" id="2.130.10.10">
    <property type="entry name" value="YVTN repeat-like/Quinoprotein amine dehydrogenase"/>
    <property type="match status" value="1"/>
</dbReference>
<sequence length="389" mass="43377">MQSTNEKWIQYKMGNSNYYQVKFFDQSNPEDYSCCFSQGVTQLIPFPHDGKSDPKMNSVSSLAFCSKVHRSSDKYARRKIACAFWNGKVMIYDIYTKEALFSQIEARKYAEISIKSQAPITHVEWIGEGERLLISSFMPTVYYIDLDQKTGPLSPYLKELFSLPENTGIQAPQGIIATYYRGNKLLSASYQGVIQFFKYSHDSLENPQLLHQVKASQSAQYFHASLQQAGVIWQDGTLSIYIESVSCFQMGHTHPIAIVGSTNGRCQVLATNQGDGKNNFLDPATGNRSVEVYALNGLTVDRNDATRLYTIGQDGQCIEWNYQNRTKVKSIAVNCGELPLTAVALSSGIENKLLAVAGGDDYSIPKDPSASVFGQSKNEKISVLHIQLI</sequence>
<dbReference type="SUPFAM" id="SSF50978">
    <property type="entry name" value="WD40 repeat-like"/>
    <property type="match status" value="1"/>
</dbReference>
<dbReference type="InterPro" id="IPR036322">
    <property type="entry name" value="WD40_repeat_dom_sf"/>
</dbReference>
<keyword evidence="4" id="KW-1185">Reference proteome</keyword>
<evidence type="ECO:0000256" key="1">
    <source>
        <dbReference type="ARBA" id="ARBA00022574"/>
    </source>
</evidence>
<dbReference type="AlphaFoldDB" id="A0A8J8NMP7"/>
<comment type="caution">
    <text evidence="3">The sequence shown here is derived from an EMBL/GenBank/DDBJ whole genome shotgun (WGS) entry which is preliminary data.</text>
</comment>
<accession>A0A8J8NMP7</accession>
<gene>
    <name evidence="3" type="ORF">FGO68_gene13877</name>
</gene>
<proteinExistence type="predicted"/>
<name>A0A8J8NMP7_HALGN</name>